<keyword evidence="2" id="KW-1185">Reference proteome</keyword>
<organism evidence="1 2">
    <name type="scientific">Drosophila ananassae</name>
    <name type="common">Fruit fly</name>
    <dbReference type="NCBI Taxonomy" id="7217"/>
    <lineage>
        <taxon>Eukaryota</taxon>
        <taxon>Metazoa</taxon>
        <taxon>Ecdysozoa</taxon>
        <taxon>Arthropoda</taxon>
        <taxon>Hexapoda</taxon>
        <taxon>Insecta</taxon>
        <taxon>Pterygota</taxon>
        <taxon>Neoptera</taxon>
        <taxon>Endopterygota</taxon>
        <taxon>Diptera</taxon>
        <taxon>Brachycera</taxon>
        <taxon>Muscomorpha</taxon>
        <taxon>Ephydroidea</taxon>
        <taxon>Drosophilidae</taxon>
        <taxon>Drosophila</taxon>
        <taxon>Sophophora</taxon>
    </lineage>
</organism>
<evidence type="ECO:0000313" key="1">
    <source>
        <dbReference type="EMBL" id="EDV31929.1"/>
    </source>
</evidence>
<accession>B3MMN8</accession>
<dbReference type="Proteomes" id="UP000007801">
    <property type="component" value="Unassembled WGS sequence"/>
</dbReference>
<name>B3MMN8_DROAN</name>
<dbReference type="STRING" id="7217.B3MMN8"/>
<dbReference type="AlphaFoldDB" id="B3MMN8"/>
<protein>
    <submittedName>
        <fullName evidence="1">Uncharacterized protein</fullName>
    </submittedName>
</protein>
<dbReference type="OMA" id="DGFYSNN"/>
<dbReference type="InParanoid" id="B3MMN8"/>
<gene>
    <name evidence="1" type="primary">Dana\GF19670</name>
    <name evidence="1" type="synonym">dana_GLEANR_22075</name>
    <name evidence="1" type="ORF">GF19670</name>
</gene>
<reference evidence="1 2" key="1">
    <citation type="journal article" date="2007" name="Nature">
        <title>Evolution of genes and genomes on the Drosophila phylogeny.</title>
        <authorList>
            <consortium name="Drosophila 12 Genomes Consortium"/>
            <person name="Clark A.G."/>
            <person name="Eisen M.B."/>
            <person name="Smith D.R."/>
            <person name="Bergman C.M."/>
            <person name="Oliver B."/>
            <person name="Markow T.A."/>
            <person name="Kaufman T.C."/>
            <person name="Kellis M."/>
            <person name="Gelbart W."/>
            <person name="Iyer V.N."/>
            <person name="Pollard D.A."/>
            <person name="Sackton T.B."/>
            <person name="Larracuente A.M."/>
            <person name="Singh N.D."/>
            <person name="Abad J.P."/>
            <person name="Abt D.N."/>
            <person name="Adryan B."/>
            <person name="Aguade M."/>
            <person name="Akashi H."/>
            <person name="Anderson W.W."/>
            <person name="Aquadro C.F."/>
            <person name="Ardell D.H."/>
            <person name="Arguello R."/>
            <person name="Artieri C.G."/>
            <person name="Barbash D.A."/>
            <person name="Barker D."/>
            <person name="Barsanti P."/>
            <person name="Batterham P."/>
            <person name="Batzoglou S."/>
            <person name="Begun D."/>
            <person name="Bhutkar A."/>
            <person name="Blanco E."/>
            <person name="Bosak S.A."/>
            <person name="Bradley R.K."/>
            <person name="Brand A.D."/>
            <person name="Brent M.R."/>
            <person name="Brooks A.N."/>
            <person name="Brown R.H."/>
            <person name="Butlin R.K."/>
            <person name="Caggese C."/>
            <person name="Calvi B.R."/>
            <person name="Bernardo de Carvalho A."/>
            <person name="Caspi A."/>
            <person name="Castrezana S."/>
            <person name="Celniker S.E."/>
            <person name="Chang J.L."/>
            <person name="Chapple C."/>
            <person name="Chatterji S."/>
            <person name="Chinwalla A."/>
            <person name="Civetta A."/>
            <person name="Clifton S.W."/>
            <person name="Comeron J.M."/>
            <person name="Costello J.C."/>
            <person name="Coyne J.A."/>
            <person name="Daub J."/>
            <person name="David R.G."/>
            <person name="Delcher A.L."/>
            <person name="Delehaunty K."/>
            <person name="Do C.B."/>
            <person name="Ebling H."/>
            <person name="Edwards K."/>
            <person name="Eickbush T."/>
            <person name="Evans J.D."/>
            <person name="Filipski A."/>
            <person name="Findeiss S."/>
            <person name="Freyhult E."/>
            <person name="Fulton L."/>
            <person name="Fulton R."/>
            <person name="Garcia A.C."/>
            <person name="Gardiner A."/>
            <person name="Garfield D.A."/>
            <person name="Garvin B.E."/>
            <person name="Gibson G."/>
            <person name="Gilbert D."/>
            <person name="Gnerre S."/>
            <person name="Godfrey J."/>
            <person name="Good R."/>
            <person name="Gotea V."/>
            <person name="Gravely B."/>
            <person name="Greenberg A.J."/>
            <person name="Griffiths-Jones S."/>
            <person name="Gross S."/>
            <person name="Guigo R."/>
            <person name="Gustafson E.A."/>
            <person name="Haerty W."/>
            <person name="Hahn M.W."/>
            <person name="Halligan D.L."/>
            <person name="Halpern A.L."/>
            <person name="Halter G.M."/>
            <person name="Han M.V."/>
            <person name="Heger A."/>
            <person name="Hillier L."/>
            <person name="Hinrichs A.S."/>
            <person name="Holmes I."/>
            <person name="Hoskins R.A."/>
            <person name="Hubisz M.J."/>
            <person name="Hultmark D."/>
            <person name="Huntley M.A."/>
            <person name="Jaffe D.B."/>
            <person name="Jagadeeshan S."/>
            <person name="Jeck W.R."/>
            <person name="Johnson J."/>
            <person name="Jones C.D."/>
            <person name="Jordan W.C."/>
            <person name="Karpen G.H."/>
            <person name="Kataoka E."/>
            <person name="Keightley P.D."/>
            <person name="Kheradpour P."/>
            <person name="Kirkness E.F."/>
            <person name="Koerich L.B."/>
            <person name="Kristiansen K."/>
            <person name="Kudrna D."/>
            <person name="Kulathinal R.J."/>
            <person name="Kumar S."/>
            <person name="Kwok R."/>
            <person name="Lander E."/>
            <person name="Langley C.H."/>
            <person name="Lapoint R."/>
            <person name="Lazzaro B.P."/>
            <person name="Lee S.J."/>
            <person name="Levesque L."/>
            <person name="Li R."/>
            <person name="Lin C.F."/>
            <person name="Lin M.F."/>
            <person name="Lindblad-Toh K."/>
            <person name="Llopart A."/>
            <person name="Long M."/>
            <person name="Low L."/>
            <person name="Lozovsky E."/>
            <person name="Lu J."/>
            <person name="Luo M."/>
            <person name="Machado C.A."/>
            <person name="Makalowski W."/>
            <person name="Marzo M."/>
            <person name="Matsuda M."/>
            <person name="Matzkin L."/>
            <person name="McAllister B."/>
            <person name="McBride C.S."/>
            <person name="McKernan B."/>
            <person name="McKernan K."/>
            <person name="Mendez-Lago M."/>
            <person name="Minx P."/>
            <person name="Mollenhauer M.U."/>
            <person name="Montooth K."/>
            <person name="Mount S.M."/>
            <person name="Mu X."/>
            <person name="Myers E."/>
            <person name="Negre B."/>
            <person name="Newfeld S."/>
            <person name="Nielsen R."/>
            <person name="Noor M.A."/>
            <person name="O'Grady P."/>
            <person name="Pachter L."/>
            <person name="Papaceit M."/>
            <person name="Parisi M.J."/>
            <person name="Parisi M."/>
            <person name="Parts L."/>
            <person name="Pedersen J.S."/>
            <person name="Pesole G."/>
            <person name="Phillippy A.M."/>
            <person name="Ponting C.P."/>
            <person name="Pop M."/>
            <person name="Porcelli D."/>
            <person name="Powell J.R."/>
            <person name="Prohaska S."/>
            <person name="Pruitt K."/>
            <person name="Puig M."/>
            <person name="Quesneville H."/>
            <person name="Ram K.R."/>
            <person name="Rand D."/>
            <person name="Rasmussen M.D."/>
            <person name="Reed L.K."/>
            <person name="Reenan R."/>
            <person name="Reily A."/>
            <person name="Remington K.A."/>
            <person name="Rieger T.T."/>
            <person name="Ritchie M.G."/>
            <person name="Robin C."/>
            <person name="Rogers Y.H."/>
            <person name="Rohde C."/>
            <person name="Rozas J."/>
            <person name="Rubenfield M.J."/>
            <person name="Ruiz A."/>
            <person name="Russo S."/>
            <person name="Salzberg S.L."/>
            <person name="Sanchez-Gracia A."/>
            <person name="Saranga D.J."/>
            <person name="Sato H."/>
            <person name="Schaeffer S.W."/>
            <person name="Schatz M.C."/>
            <person name="Schlenke T."/>
            <person name="Schwartz R."/>
            <person name="Segarra C."/>
            <person name="Singh R.S."/>
            <person name="Sirot L."/>
            <person name="Sirota M."/>
            <person name="Sisneros N.B."/>
            <person name="Smith C.D."/>
            <person name="Smith T.F."/>
            <person name="Spieth J."/>
            <person name="Stage D.E."/>
            <person name="Stark A."/>
            <person name="Stephan W."/>
            <person name="Strausberg R.L."/>
            <person name="Strempel S."/>
            <person name="Sturgill D."/>
            <person name="Sutton G."/>
            <person name="Sutton G.G."/>
            <person name="Tao W."/>
            <person name="Teichmann S."/>
            <person name="Tobari Y.N."/>
            <person name="Tomimura Y."/>
            <person name="Tsolas J.M."/>
            <person name="Valente V.L."/>
            <person name="Venter E."/>
            <person name="Venter J.C."/>
            <person name="Vicario S."/>
            <person name="Vieira F.G."/>
            <person name="Vilella A.J."/>
            <person name="Villasante A."/>
            <person name="Walenz B."/>
            <person name="Wang J."/>
            <person name="Wasserman M."/>
            <person name="Watts T."/>
            <person name="Wilson D."/>
            <person name="Wilson R.K."/>
            <person name="Wing R.A."/>
            <person name="Wolfner M.F."/>
            <person name="Wong A."/>
            <person name="Wong G.K."/>
            <person name="Wu C.I."/>
            <person name="Wu G."/>
            <person name="Yamamoto D."/>
            <person name="Yang H.P."/>
            <person name="Yang S.P."/>
            <person name="Yorke J.A."/>
            <person name="Yoshida K."/>
            <person name="Zdobnov E."/>
            <person name="Zhang P."/>
            <person name="Zhang Y."/>
            <person name="Zimin A.V."/>
            <person name="Baldwin J."/>
            <person name="Abdouelleil A."/>
            <person name="Abdulkadir J."/>
            <person name="Abebe A."/>
            <person name="Abera B."/>
            <person name="Abreu J."/>
            <person name="Acer S.C."/>
            <person name="Aftuck L."/>
            <person name="Alexander A."/>
            <person name="An P."/>
            <person name="Anderson E."/>
            <person name="Anderson S."/>
            <person name="Arachi H."/>
            <person name="Azer M."/>
            <person name="Bachantsang P."/>
            <person name="Barry A."/>
            <person name="Bayul T."/>
            <person name="Berlin A."/>
            <person name="Bessette D."/>
            <person name="Bloom T."/>
            <person name="Blye J."/>
            <person name="Boguslavskiy L."/>
            <person name="Bonnet C."/>
            <person name="Boukhgalter B."/>
            <person name="Bourzgui I."/>
            <person name="Brown A."/>
            <person name="Cahill P."/>
            <person name="Channer S."/>
            <person name="Cheshatsang Y."/>
            <person name="Chuda L."/>
            <person name="Citroen M."/>
            <person name="Collymore A."/>
            <person name="Cooke P."/>
            <person name="Costello M."/>
            <person name="D'Aco K."/>
            <person name="Daza R."/>
            <person name="De Haan G."/>
            <person name="DeGray S."/>
            <person name="DeMaso C."/>
            <person name="Dhargay N."/>
            <person name="Dooley K."/>
            <person name="Dooley E."/>
            <person name="Doricent M."/>
            <person name="Dorje P."/>
            <person name="Dorjee K."/>
            <person name="Dupes A."/>
            <person name="Elong R."/>
            <person name="Falk J."/>
            <person name="Farina A."/>
            <person name="Faro S."/>
            <person name="Ferguson D."/>
            <person name="Fisher S."/>
            <person name="Foley C.D."/>
            <person name="Franke A."/>
            <person name="Friedrich D."/>
            <person name="Gadbois L."/>
            <person name="Gearin G."/>
            <person name="Gearin C.R."/>
            <person name="Giannoukos G."/>
            <person name="Goode T."/>
            <person name="Graham J."/>
            <person name="Grandbois E."/>
            <person name="Grewal S."/>
            <person name="Gyaltsen K."/>
            <person name="Hafez N."/>
            <person name="Hagos B."/>
            <person name="Hall J."/>
            <person name="Henson C."/>
            <person name="Hollinger A."/>
            <person name="Honan T."/>
            <person name="Huard M.D."/>
            <person name="Hughes L."/>
            <person name="Hurhula B."/>
            <person name="Husby M.E."/>
            <person name="Kamat A."/>
            <person name="Kanga B."/>
            <person name="Kashin S."/>
            <person name="Khazanovich D."/>
            <person name="Kisner P."/>
            <person name="Lance K."/>
            <person name="Lara M."/>
            <person name="Lee W."/>
            <person name="Lennon N."/>
            <person name="Letendre F."/>
            <person name="LeVine R."/>
            <person name="Lipovsky A."/>
            <person name="Liu X."/>
            <person name="Liu J."/>
            <person name="Liu S."/>
            <person name="Lokyitsang T."/>
            <person name="Lokyitsang Y."/>
            <person name="Lubonja R."/>
            <person name="Lui A."/>
            <person name="MacDonald P."/>
            <person name="Magnisalis V."/>
            <person name="Maru K."/>
            <person name="Matthews C."/>
            <person name="McCusker W."/>
            <person name="McDonough S."/>
            <person name="Mehta T."/>
            <person name="Meldrim J."/>
            <person name="Meneus L."/>
            <person name="Mihai O."/>
            <person name="Mihalev A."/>
            <person name="Mihova T."/>
            <person name="Mittelman R."/>
            <person name="Mlenga V."/>
            <person name="Montmayeur A."/>
            <person name="Mulrain L."/>
            <person name="Navidi A."/>
            <person name="Naylor J."/>
            <person name="Negash T."/>
            <person name="Nguyen T."/>
            <person name="Nguyen N."/>
            <person name="Nicol R."/>
            <person name="Norbu C."/>
            <person name="Norbu N."/>
            <person name="Novod N."/>
            <person name="O'Neill B."/>
            <person name="Osman S."/>
            <person name="Markiewicz E."/>
            <person name="Oyono O.L."/>
            <person name="Patti C."/>
            <person name="Phunkhang P."/>
            <person name="Pierre F."/>
            <person name="Priest M."/>
            <person name="Raghuraman S."/>
            <person name="Rege F."/>
            <person name="Reyes R."/>
            <person name="Rise C."/>
            <person name="Rogov P."/>
            <person name="Ross K."/>
            <person name="Ryan E."/>
            <person name="Settipalli S."/>
            <person name="Shea T."/>
            <person name="Sherpa N."/>
            <person name="Shi L."/>
            <person name="Shih D."/>
            <person name="Sparrow T."/>
            <person name="Spaulding J."/>
            <person name="Stalker J."/>
            <person name="Stange-Thomann N."/>
            <person name="Stavropoulos S."/>
            <person name="Stone C."/>
            <person name="Strader C."/>
            <person name="Tesfaye S."/>
            <person name="Thomson T."/>
            <person name="Thoulutsang Y."/>
            <person name="Thoulutsang D."/>
            <person name="Topham K."/>
            <person name="Topping I."/>
            <person name="Tsamla T."/>
            <person name="Vassiliev H."/>
            <person name="Vo A."/>
            <person name="Wangchuk T."/>
            <person name="Wangdi T."/>
            <person name="Weiand M."/>
            <person name="Wilkinson J."/>
            <person name="Wilson A."/>
            <person name="Yadav S."/>
            <person name="Young G."/>
            <person name="Yu Q."/>
            <person name="Zembek L."/>
            <person name="Zhong D."/>
            <person name="Zimmer A."/>
            <person name="Zwirko Z."/>
            <person name="Jaffe D.B."/>
            <person name="Alvarez P."/>
            <person name="Brockman W."/>
            <person name="Butler J."/>
            <person name="Chin C."/>
            <person name="Gnerre S."/>
            <person name="Grabherr M."/>
            <person name="Kleber M."/>
            <person name="Mauceli E."/>
            <person name="MacCallum I."/>
        </authorList>
    </citation>
    <scope>NUCLEOTIDE SEQUENCE [LARGE SCALE GENOMIC DNA]</scope>
    <source>
        <strain evidence="2">Tucson 14024-0371.13</strain>
    </source>
</reference>
<dbReference type="HOGENOM" id="CLU_2515007_0_0_1"/>
<dbReference type="EMBL" id="CH902620">
    <property type="protein sequence ID" value="EDV31929.1"/>
    <property type="molecule type" value="Genomic_DNA"/>
</dbReference>
<sequence length="84" mass="8970">MDGYYQGNSGYFNSSGYSQRSVNKNYGSCCNCSGGNCSRMGAGASQMQSQSMSQLSCPGGNCCPGGRCPIGKTRFHSDWQNRGR</sequence>
<dbReference type="GeneID" id="6502420"/>
<evidence type="ECO:0000313" key="2">
    <source>
        <dbReference type="Proteomes" id="UP000007801"/>
    </source>
</evidence>
<dbReference type="KEGG" id="dan:6502420"/>
<proteinExistence type="predicted"/>